<name>A0A0K2U2X0_LEPSM</name>
<dbReference type="AlphaFoldDB" id="A0A0K2U2X0"/>
<evidence type="ECO:0000313" key="1">
    <source>
        <dbReference type="EMBL" id="CDW32036.1"/>
    </source>
</evidence>
<accession>A0A0K2U2X0</accession>
<dbReference type="EMBL" id="HACA01014675">
    <property type="protein sequence ID" value="CDW32036.1"/>
    <property type="molecule type" value="Transcribed_RNA"/>
</dbReference>
<protein>
    <submittedName>
        <fullName evidence="1">Uncharacterized protein</fullName>
    </submittedName>
</protein>
<organism evidence="1">
    <name type="scientific">Lepeophtheirus salmonis</name>
    <name type="common">Salmon louse</name>
    <name type="synonym">Caligus salmonis</name>
    <dbReference type="NCBI Taxonomy" id="72036"/>
    <lineage>
        <taxon>Eukaryota</taxon>
        <taxon>Metazoa</taxon>
        <taxon>Ecdysozoa</taxon>
        <taxon>Arthropoda</taxon>
        <taxon>Crustacea</taxon>
        <taxon>Multicrustacea</taxon>
        <taxon>Hexanauplia</taxon>
        <taxon>Copepoda</taxon>
        <taxon>Siphonostomatoida</taxon>
        <taxon>Caligidae</taxon>
        <taxon>Lepeophtheirus</taxon>
    </lineage>
</organism>
<reference evidence="1" key="1">
    <citation type="submission" date="2014-05" db="EMBL/GenBank/DDBJ databases">
        <authorList>
            <person name="Chronopoulou M."/>
        </authorList>
    </citation>
    <scope>NUCLEOTIDE SEQUENCE</scope>
    <source>
        <tissue evidence="1">Whole organism</tissue>
    </source>
</reference>
<proteinExistence type="predicted"/>
<sequence>MTKNSSKPSGWAWSLSSVKNQVLWTTRCMSHIR</sequence>